<evidence type="ECO:0000256" key="1">
    <source>
        <dbReference type="ARBA" id="ARBA00005466"/>
    </source>
</evidence>
<proteinExistence type="inferred from homology"/>
<evidence type="ECO:0000256" key="2">
    <source>
        <dbReference type="ARBA" id="ARBA00023002"/>
    </source>
</evidence>
<gene>
    <name evidence="4" type="ORF">GGX14DRAFT_478923</name>
</gene>
<comment type="caution">
    <text evidence="4">The sequence shown here is derived from an EMBL/GenBank/DDBJ whole genome shotgun (WGS) entry which is preliminary data.</text>
</comment>
<dbReference type="Proteomes" id="UP001219525">
    <property type="component" value="Unassembled WGS sequence"/>
</dbReference>
<feature type="compositionally biased region" description="Low complexity" evidence="3">
    <location>
        <begin position="131"/>
        <end position="146"/>
    </location>
</feature>
<evidence type="ECO:0000313" key="5">
    <source>
        <dbReference type="Proteomes" id="UP001219525"/>
    </source>
</evidence>
<dbReference type="PROSITE" id="PS00862">
    <property type="entry name" value="OX2_COVAL_FAD"/>
    <property type="match status" value="1"/>
</dbReference>
<comment type="similarity">
    <text evidence="1">Belongs to the oxygen-dependent FAD-linked oxidoreductase family.</text>
</comment>
<name>A0AAD6Y637_9AGAR</name>
<dbReference type="EMBL" id="JARJCW010000111">
    <property type="protein sequence ID" value="KAJ7193105.1"/>
    <property type="molecule type" value="Genomic_DNA"/>
</dbReference>
<accession>A0AAD6Y637</accession>
<evidence type="ECO:0000313" key="4">
    <source>
        <dbReference type="EMBL" id="KAJ7193105.1"/>
    </source>
</evidence>
<feature type="non-terminal residue" evidence="4">
    <location>
        <position position="1"/>
    </location>
</feature>
<feature type="compositionally biased region" description="Basic and acidic residues" evidence="3">
    <location>
        <begin position="104"/>
        <end position="117"/>
    </location>
</feature>
<feature type="compositionally biased region" description="Low complexity" evidence="3">
    <location>
        <begin position="52"/>
        <end position="88"/>
    </location>
</feature>
<dbReference type="AlphaFoldDB" id="A0AAD6Y637"/>
<organism evidence="4 5">
    <name type="scientific">Mycena pura</name>
    <dbReference type="NCBI Taxonomy" id="153505"/>
    <lineage>
        <taxon>Eukaryota</taxon>
        <taxon>Fungi</taxon>
        <taxon>Dikarya</taxon>
        <taxon>Basidiomycota</taxon>
        <taxon>Agaricomycotina</taxon>
        <taxon>Agaricomycetes</taxon>
        <taxon>Agaricomycetidae</taxon>
        <taxon>Agaricales</taxon>
        <taxon>Marasmiineae</taxon>
        <taxon>Mycenaceae</taxon>
        <taxon>Mycena</taxon>
    </lineage>
</organism>
<sequence>TPAADQQQDDISTFVKDIDAARPLLGRFRHERQRTDNTEQAEDEAGGDARAPPSTGSGSSSSPDTSRGGTVRGSTSTAAATRTVTASAFDTPSTGAMLTSASEVDERLRQMNEEFKRSLVGLGQGHGRGGSRASALTHSPVSTSSGSGSGSAGDGQGSEEVLGRLEFDFD</sequence>
<keyword evidence="2" id="KW-0560">Oxidoreductase</keyword>
<protein>
    <submittedName>
        <fullName evidence="4">Uncharacterized protein</fullName>
    </submittedName>
</protein>
<feature type="compositionally biased region" description="Gly residues" evidence="3">
    <location>
        <begin position="147"/>
        <end position="156"/>
    </location>
</feature>
<feature type="compositionally biased region" description="Polar residues" evidence="3">
    <location>
        <begin position="90"/>
        <end position="102"/>
    </location>
</feature>
<keyword evidence="5" id="KW-1185">Reference proteome</keyword>
<feature type="non-terminal residue" evidence="4">
    <location>
        <position position="170"/>
    </location>
</feature>
<evidence type="ECO:0000256" key="3">
    <source>
        <dbReference type="SAM" id="MobiDB-lite"/>
    </source>
</evidence>
<dbReference type="InterPro" id="IPR006093">
    <property type="entry name" value="Oxy_OxRdtase_FAD_BS"/>
</dbReference>
<feature type="compositionally biased region" description="Polar residues" evidence="3">
    <location>
        <begin position="1"/>
        <end position="11"/>
    </location>
</feature>
<reference evidence="4" key="1">
    <citation type="submission" date="2023-03" db="EMBL/GenBank/DDBJ databases">
        <title>Massive genome expansion in bonnet fungi (Mycena s.s.) driven by repeated elements and novel gene families across ecological guilds.</title>
        <authorList>
            <consortium name="Lawrence Berkeley National Laboratory"/>
            <person name="Harder C.B."/>
            <person name="Miyauchi S."/>
            <person name="Viragh M."/>
            <person name="Kuo A."/>
            <person name="Thoen E."/>
            <person name="Andreopoulos B."/>
            <person name="Lu D."/>
            <person name="Skrede I."/>
            <person name="Drula E."/>
            <person name="Henrissat B."/>
            <person name="Morin E."/>
            <person name="Kohler A."/>
            <person name="Barry K."/>
            <person name="LaButti K."/>
            <person name="Morin E."/>
            <person name="Salamov A."/>
            <person name="Lipzen A."/>
            <person name="Mereny Z."/>
            <person name="Hegedus B."/>
            <person name="Baldrian P."/>
            <person name="Stursova M."/>
            <person name="Weitz H."/>
            <person name="Taylor A."/>
            <person name="Grigoriev I.V."/>
            <person name="Nagy L.G."/>
            <person name="Martin F."/>
            <person name="Kauserud H."/>
        </authorList>
    </citation>
    <scope>NUCLEOTIDE SEQUENCE</scope>
    <source>
        <strain evidence="4">9144</strain>
    </source>
</reference>
<feature type="region of interest" description="Disordered" evidence="3">
    <location>
        <begin position="1"/>
        <end position="170"/>
    </location>
</feature>
<feature type="compositionally biased region" description="Basic and acidic residues" evidence="3">
    <location>
        <begin position="161"/>
        <end position="170"/>
    </location>
</feature>
<dbReference type="GO" id="GO:0016491">
    <property type="term" value="F:oxidoreductase activity"/>
    <property type="evidence" value="ECO:0007669"/>
    <property type="project" value="UniProtKB-KW"/>
</dbReference>